<protein>
    <submittedName>
        <fullName evidence="2">Uncharacterized protein</fullName>
    </submittedName>
</protein>
<feature type="compositionally biased region" description="Basic residues" evidence="1">
    <location>
        <begin position="109"/>
        <end position="123"/>
    </location>
</feature>
<feature type="region of interest" description="Disordered" evidence="1">
    <location>
        <begin position="97"/>
        <end position="155"/>
    </location>
</feature>
<accession>A0ABS4E8U0</accession>
<name>A0ABS4E8U0_9FIRM</name>
<dbReference type="Proteomes" id="UP000767291">
    <property type="component" value="Unassembled WGS sequence"/>
</dbReference>
<proteinExistence type="predicted"/>
<comment type="caution">
    <text evidence="2">The sequence shown here is derived from an EMBL/GenBank/DDBJ whole genome shotgun (WGS) entry which is preliminary data.</text>
</comment>
<evidence type="ECO:0000256" key="1">
    <source>
        <dbReference type="SAM" id="MobiDB-lite"/>
    </source>
</evidence>
<sequence>MFNMSKKSMMAEAVMPKKRSMMKTSMMITGATLAGVGAYASYKAIKNRNEQNQMNMAFDDDYGYNDFDFDYSPHYDNCHRQHKNDYNELKEKVNEFNNSHKVSSGDHNHQHHHENHSGHNFHIKAKEEVEKSDPVKFESKVDNKEESKKNNNAIK</sequence>
<dbReference type="RefSeq" id="WP_209455870.1">
    <property type="nucleotide sequence ID" value="NZ_BAAACS010000017.1"/>
</dbReference>
<feature type="compositionally biased region" description="Basic and acidic residues" evidence="1">
    <location>
        <begin position="124"/>
        <end position="149"/>
    </location>
</feature>
<evidence type="ECO:0000313" key="3">
    <source>
        <dbReference type="Proteomes" id="UP000767291"/>
    </source>
</evidence>
<gene>
    <name evidence="2" type="ORF">J2Z43_000723</name>
</gene>
<reference evidence="2 3" key="1">
    <citation type="submission" date="2021-03" db="EMBL/GenBank/DDBJ databases">
        <title>Genomic Encyclopedia of Type Strains, Phase IV (KMG-IV): sequencing the most valuable type-strain genomes for metagenomic binning, comparative biology and taxonomic classification.</title>
        <authorList>
            <person name="Goeker M."/>
        </authorList>
    </citation>
    <scope>NUCLEOTIDE SEQUENCE [LARGE SCALE GENOMIC DNA]</scope>
    <source>
        <strain evidence="2 3">DSM 1289</strain>
    </source>
</reference>
<dbReference type="EMBL" id="JAGGJX010000001">
    <property type="protein sequence ID" value="MBP1854333.1"/>
    <property type="molecule type" value="Genomic_DNA"/>
</dbReference>
<keyword evidence="3" id="KW-1185">Reference proteome</keyword>
<evidence type="ECO:0000313" key="2">
    <source>
        <dbReference type="EMBL" id="MBP1854333.1"/>
    </source>
</evidence>
<organism evidence="2 3">
    <name type="scientific">Metaclostridioides mangenotii</name>
    <dbReference type="NCBI Taxonomy" id="1540"/>
    <lineage>
        <taxon>Bacteria</taxon>
        <taxon>Bacillati</taxon>
        <taxon>Bacillota</taxon>
        <taxon>Clostridia</taxon>
        <taxon>Peptostreptococcales</taxon>
        <taxon>Peptostreptococcaceae</taxon>
        <taxon>Metaclostridioides</taxon>
    </lineage>
</organism>